<evidence type="ECO:0000313" key="3">
    <source>
        <dbReference type="Proteomes" id="UP001484239"/>
    </source>
</evidence>
<feature type="compositionally biased region" description="Basic and acidic residues" evidence="1">
    <location>
        <begin position="103"/>
        <end position="117"/>
    </location>
</feature>
<accession>A0ABU9E9E3</accession>
<dbReference type="EMBL" id="JBBHLI010000005">
    <property type="protein sequence ID" value="MEK9501358.1"/>
    <property type="molecule type" value="Genomic_DNA"/>
</dbReference>
<protein>
    <submittedName>
        <fullName evidence="2">Uncharacterized protein</fullName>
    </submittedName>
</protein>
<keyword evidence="3" id="KW-1185">Reference proteome</keyword>
<dbReference type="RefSeq" id="WP_405283416.1">
    <property type="nucleotide sequence ID" value="NZ_CP144380.1"/>
</dbReference>
<comment type="caution">
    <text evidence="2">The sequence shown here is derived from an EMBL/GenBank/DDBJ whole genome shotgun (WGS) entry which is preliminary data.</text>
</comment>
<dbReference type="Proteomes" id="UP001484239">
    <property type="component" value="Unassembled WGS sequence"/>
</dbReference>
<feature type="region of interest" description="Disordered" evidence="1">
    <location>
        <begin position="103"/>
        <end position="148"/>
    </location>
</feature>
<reference evidence="2 3" key="1">
    <citation type="submission" date="2024-02" db="EMBL/GenBank/DDBJ databases">
        <title>A novel Gemmatimonadota bacterium.</title>
        <authorList>
            <person name="Du Z.-J."/>
            <person name="Ye Y.-Q."/>
        </authorList>
    </citation>
    <scope>NUCLEOTIDE SEQUENCE [LARGE SCALE GENOMIC DNA]</scope>
    <source>
        <strain evidence="2 3">DH-20</strain>
    </source>
</reference>
<organism evidence="2 3">
    <name type="scientific">Gaopeijia maritima</name>
    <dbReference type="NCBI Taxonomy" id="3119007"/>
    <lineage>
        <taxon>Bacteria</taxon>
        <taxon>Pseudomonadati</taxon>
        <taxon>Gemmatimonadota</taxon>
        <taxon>Longimicrobiia</taxon>
        <taxon>Gaopeijiales</taxon>
        <taxon>Gaopeijiaceae</taxon>
        <taxon>Gaopeijia</taxon>
    </lineage>
</organism>
<gene>
    <name evidence="2" type="ORF">WI372_10260</name>
</gene>
<evidence type="ECO:0000256" key="1">
    <source>
        <dbReference type="SAM" id="MobiDB-lite"/>
    </source>
</evidence>
<evidence type="ECO:0000313" key="2">
    <source>
        <dbReference type="EMBL" id="MEK9501358.1"/>
    </source>
</evidence>
<name>A0ABU9E9E3_9BACT</name>
<proteinExistence type="predicted"/>
<sequence length="148" mass="15325">MLQARRSVMLRDLVIFLVKLAIDGLKDLVLMNLALGAAVLDLISGGGTRPRLFYSVLRLSERFDLWLNLNGAVEKMDSGLAGDDGLFGASTAGSDSLLGQIEELVRGGDTPRGRREPAVGGSGEADPGGPEGAESDATRSARGGAGEG</sequence>